<evidence type="ECO:0000256" key="2">
    <source>
        <dbReference type="ARBA" id="ARBA00023015"/>
    </source>
</evidence>
<gene>
    <name evidence="8" type="ORF">CKM354_001000300</name>
</gene>
<dbReference type="OrthoDB" id="2740448at2759"/>
<dbReference type="CDD" id="cd00067">
    <property type="entry name" value="GAL4"/>
    <property type="match status" value="1"/>
</dbReference>
<dbReference type="SMART" id="SM00066">
    <property type="entry name" value="GAL4"/>
    <property type="match status" value="1"/>
</dbReference>
<dbReference type="PANTHER" id="PTHR31069:SF31">
    <property type="entry name" value="MONODICTYPHENONE CLUSTER TRANSCRIPTION FACTOR-RELATED"/>
    <property type="match status" value="1"/>
</dbReference>
<dbReference type="GeneID" id="68295578"/>
<feature type="region of interest" description="Disordered" evidence="6">
    <location>
        <begin position="416"/>
        <end position="436"/>
    </location>
</feature>
<dbReference type="Gene3D" id="4.10.240.10">
    <property type="entry name" value="Zn(2)-C6 fungal-type DNA-binding domain"/>
    <property type="match status" value="1"/>
</dbReference>
<protein>
    <recommendedName>
        <fullName evidence="7">Zn(2)-C6 fungal-type domain-containing protein</fullName>
    </recommendedName>
</protein>
<sequence length="483" mass="52007">MAMASFTASNQDTPPHGNPPAQLQAGVAKLKNSCDACTAAKVGCTKEKPSCVRCVKRRCSCVYSTTKRIRRVPLSKGSSSTVKSTASEQESHDGAINTTSHTPENITVSLPQQYPGRDSVFFPTPASNDQGSNWILSSATTSDTFANLLTPDESSLFDIPGSVPADWEPDFDCLESLAVQESRQTSGVTDSSIFDLGDSILSGYSSAGTDTGLSGRESSAGLLPPSSRTSIFGDTHMDQDDTVMDIFGPSCGASMSGNAPDLSLFTQATPCDSSCTCLVRILALLPHISQPSWFHDSRTKPKGANQQVELDHVLDQNTKAVGLVKECLRCSCVTDGYTFVLISLVVLAVLNRYTTTAADILAGSVNSDSSQRRQHLQPVVTQSNFTEAERHKASRRILSQLTAIQSIRKDLGERFTSMTNTESRTQHPKRPFNDRSREGVSTLLSLPALAAPVPSIVVQQLHVAIRSRLHDLSRAIIQSIRGR</sequence>
<feature type="compositionally biased region" description="Polar residues" evidence="6">
    <location>
        <begin position="76"/>
        <end position="88"/>
    </location>
</feature>
<dbReference type="InterPro" id="IPR013700">
    <property type="entry name" value="AflR"/>
</dbReference>
<keyword evidence="4" id="KW-0804">Transcription</keyword>
<reference evidence="8 9" key="1">
    <citation type="submission" date="2021-01" db="EMBL/GenBank/DDBJ databases">
        <title>Cercospora kikuchii MAFF 305040 whole genome shotgun sequence.</title>
        <authorList>
            <person name="Kashiwa T."/>
            <person name="Suzuki T."/>
        </authorList>
    </citation>
    <scope>NUCLEOTIDE SEQUENCE [LARGE SCALE GENOMIC DNA]</scope>
    <source>
        <strain evidence="8 9">MAFF 305040</strain>
    </source>
</reference>
<evidence type="ECO:0000313" key="8">
    <source>
        <dbReference type="EMBL" id="GIZ46897.1"/>
    </source>
</evidence>
<dbReference type="Pfam" id="PF08493">
    <property type="entry name" value="AflR"/>
    <property type="match status" value="1"/>
</dbReference>
<feature type="domain" description="Zn(2)-C6 fungal-type" evidence="7">
    <location>
        <begin position="33"/>
        <end position="63"/>
    </location>
</feature>
<evidence type="ECO:0000256" key="1">
    <source>
        <dbReference type="ARBA" id="ARBA00022723"/>
    </source>
</evidence>
<dbReference type="InterPro" id="IPR036864">
    <property type="entry name" value="Zn2-C6_fun-type_DNA-bd_sf"/>
</dbReference>
<dbReference type="GO" id="GO:0005634">
    <property type="term" value="C:nucleus"/>
    <property type="evidence" value="ECO:0007669"/>
    <property type="project" value="InterPro"/>
</dbReference>
<keyword evidence="1" id="KW-0479">Metal-binding</keyword>
<dbReference type="GO" id="GO:0045122">
    <property type="term" value="P:aflatoxin biosynthetic process"/>
    <property type="evidence" value="ECO:0007669"/>
    <property type="project" value="InterPro"/>
</dbReference>
<dbReference type="AlphaFoldDB" id="A0A9P3CSR6"/>
<dbReference type="RefSeq" id="XP_044661384.1">
    <property type="nucleotide sequence ID" value="XM_044805449.1"/>
</dbReference>
<evidence type="ECO:0000259" key="7">
    <source>
        <dbReference type="PROSITE" id="PS50048"/>
    </source>
</evidence>
<keyword evidence="9" id="KW-1185">Reference proteome</keyword>
<organism evidence="8 9">
    <name type="scientific">Cercospora kikuchii</name>
    <dbReference type="NCBI Taxonomy" id="84275"/>
    <lineage>
        <taxon>Eukaryota</taxon>
        <taxon>Fungi</taxon>
        <taxon>Dikarya</taxon>
        <taxon>Ascomycota</taxon>
        <taxon>Pezizomycotina</taxon>
        <taxon>Dothideomycetes</taxon>
        <taxon>Dothideomycetidae</taxon>
        <taxon>Mycosphaerellales</taxon>
        <taxon>Mycosphaerellaceae</taxon>
        <taxon>Cercospora</taxon>
    </lineage>
</organism>
<comment type="caution">
    <text evidence="8">The sequence shown here is derived from an EMBL/GenBank/DDBJ whole genome shotgun (WGS) entry which is preliminary data.</text>
</comment>
<feature type="compositionally biased region" description="Polar residues" evidence="6">
    <location>
        <begin position="1"/>
        <end position="13"/>
    </location>
</feature>
<dbReference type="PROSITE" id="PS50048">
    <property type="entry name" value="ZN2_CY6_FUNGAL_2"/>
    <property type="match status" value="1"/>
</dbReference>
<feature type="compositionally biased region" description="Polar residues" evidence="6">
    <location>
        <begin position="96"/>
        <end position="105"/>
    </location>
</feature>
<evidence type="ECO:0000256" key="4">
    <source>
        <dbReference type="ARBA" id="ARBA00023163"/>
    </source>
</evidence>
<feature type="region of interest" description="Disordered" evidence="6">
    <location>
        <begin position="73"/>
        <end position="105"/>
    </location>
</feature>
<dbReference type="PRINTS" id="PR00755">
    <property type="entry name" value="AFLATOXINBRP"/>
</dbReference>
<dbReference type="GO" id="GO:0008270">
    <property type="term" value="F:zinc ion binding"/>
    <property type="evidence" value="ECO:0007669"/>
    <property type="project" value="InterPro"/>
</dbReference>
<dbReference type="GO" id="GO:0000981">
    <property type="term" value="F:DNA-binding transcription factor activity, RNA polymerase II-specific"/>
    <property type="evidence" value="ECO:0007669"/>
    <property type="project" value="InterPro"/>
</dbReference>
<accession>A0A9P3CSR6</accession>
<name>A0A9P3CSR6_9PEZI</name>
<keyword evidence="3" id="KW-0238">DNA-binding</keyword>
<evidence type="ECO:0000256" key="5">
    <source>
        <dbReference type="ARBA" id="ARBA00023242"/>
    </source>
</evidence>
<dbReference type="InterPro" id="IPR050675">
    <property type="entry name" value="OAF3"/>
</dbReference>
<dbReference type="Pfam" id="PF00172">
    <property type="entry name" value="Zn_clus"/>
    <property type="match status" value="1"/>
</dbReference>
<feature type="region of interest" description="Disordered" evidence="6">
    <location>
        <begin position="1"/>
        <end position="23"/>
    </location>
</feature>
<evidence type="ECO:0000313" key="9">
    <source>
        <dbReference type="Proteomes" id="UP000825890"/>
    </source>
</evidence>
<evidence type="ECO:0000256" key="6">
    <source>
        <dbReference type="SAM" id="MobiDB-lite"/>
    </source>
</evidence>
<evidence type="ECO:0000256" key="3">
    <source>
        <dbReference type="ARBA" id="ARBA00023125"/>
    </source>
</evidence>
<dbReference type="SUPFAM" id="SSF57701">
    <property type="entry name" value="Zn2/Cys6 DNA-binding domain"/>
    <property type="match status" value="1"/>
</dbReference>
<keyword evidence="2" id="KW-0805">Transcription regulation</keyword>
<dbReference type="GO" id="GO:0003677">
    <property type="term" value="F:DNA binding"/>
    <property type="evidence" value="ECO:0007669"/>
    <property type="project" value="UniProtKB-KW"/>
</dbReference>
<dbReference type="Proteomes" id="UP000825890">
    <property type="component" value="Unassembled WGS sequence"/>
</dbReference>
<proteinExistence type="predicted"/>
<dbReference type="EMBL" id="BOLY01000006">
    <property type="protein sequence ID" value="GIZ46897.1"/>
    <property type="molecule type" value="Genomic_DNA"/>
</dbReference>
<dbReference type="PANTHER" id="PTHR31069">
    <property type="entry name" value="OLEATE-ACTIVATED TRANSCRIPTION FACTOR 1-RELATED"/>
    <property type="match status" value="1"/>
</dbReference>
<dbReference type="InterPro" id="IPR001138">
    <property type="entry name" value="Zn2Cys6_DnaBD"/>
</dbReference>
<dbReference type="PROSITE" id="PS00463">
    <property type="entry name" value="ZN2_CY6_FUNGAL_1"/>
    <property type="match status" value="1"/>
</dbReference>
<keyword evidence="5" id="KW-0539">Nucleus</keyword>